<evidence type="ECO:0000259" key="1">
    <source>
        <dbReference type="Pfam" id="PF24963"/>
    </source>
</evidence>
<keyword evidence="3" id="KW-1185">Reference proteome</keyword>
<accession>A6P146</accession>
<dbReference type="AlphaFoldDB" id="A6P146"/>
<feature type="domain" description="DUF7768" evidence="1">
    <location>
        <begin position="5"/>
        <end position="81"/>
    </location>
</feature>
<gene>
    <name evidence="2" type="ORF">BACCAP_04213</name>
</gene>
<reference evidence="2 3" key="1">
    <citation type="submission" date="2007-04" db="EMBL/GenBank/DDBJ databases">
        <authorList>
            <person name="Fulton L."/>
            <person name="Clifton S."/>
            <person name="Fulton B."/>
            <person name="Xu J."/>
            <person name="Minx P."/>
            <person name="Pepin K.H."/>
            <person name="Johnson M."/>
            <person name="Thiruvilangam P."/>
            <person name="Bhonagiri V."/>
            <person name="Nash W.E."/>
            <person name="Mardis E.R."/>
            <person name="Wilson R.K."/>
        </authorList>
    </citation>
    <scope>NUCLEOTIDE SEQUENCE [LARGE SCALE GENOMIC DNA]</scope>
    <source>
        <strain evidence="2 3">ATCC 29799</strain>
    </source>
</reference>
<comment type="caution">
    <text evidence="2">The sequence shown here is derived from an EMBL/GenBank/DDBJ whole genome shotgun (WGS) entry which is preliminary data.</text>
</comment>
<dbReference type="RefSeq" id="WP_006574689.1">
    <property type="nucleotide sequence ID" value="NZ_AAXG02000047.1"/>
</dbReference>
<organism evidence="2 3">
    <name type="scientific">Pseudoflavonifractor capillosus ATCC 29799</name>
    <dbReference type="NCBI Taxonomy" id="411467"/>
    <lineage>
        <taxon>Bacteria</taxon>
        <taxon>Bacillati</taxon>
        <taxon>Bacillota</taxon>
        <taxon>Clostridia</taxon>
        <taxon>Eubacteriales</taxon>
        <taxon>Oscillospiraceae</taxon>
        <taxon>Pseudoflavonifractor</taxon>
    </lineage>
</organism>
<sequence length="98" mass="10948">MKRSLAYITAAWRGDPAVDMEQAAHYCRVVYDAGYSPICPMLYLPLFLNDAVPEEHKNGIDMGRDLLRRSRVLVVCGNSTTLELQLLEMVIAVSCVCV</sequence>
<dbReference type="EMBL" id="AAXG02000047">
    <property type="protein sequence ID" value="EDM97738.1"/>
    <property type="molecule type" value="Genomic_DNA"/>
</dbReference>
<evidence type="ECO:0000313" key="2">
    <source>
        <dbReference type="EMBL" id="EDM97738.1"/>
    </source>
</evidence>
<dbReference type="Pfam" id="PF24963">
    <property type="entry name" value="DUF7768"/>
    <property type="match status" value="1"/>
</dbReference>
<dbReference type="eggNOG" id="ENOG502ZTAU">
    <property type="taxonomic scope" value="Bacteria"/>
</dbReference>
<dbReference type="STRING" id="411467.BACCAP_04213"/>
<dbReference type="OrthoDB" id="1854640at2"/>
<protein>
    <recommendedName>
        <fullName evidence="1">DUF7768 domain-containing protein</fullName>
    </recommendedName>
</protein>
<dbReference type="Proteomes" id="UP000003639">
    <property type="component" value="Unassembled WGS sequence"/>
</dbReference>
<proteinExistence type="predicted"/>
<reference evidence="2 3" key="2">
    <citation type="submission" date="2007-06" db="EMBL/GenBank/DDBJ databases">
        <title>Draft genome sequence of Pseudoflavonifractor capillosus ATCC 29799.</title>
        <authorList>
            <person name="Sudarsanam P."/>
            <person name="Ley R."/>
            <person name="Guruge J."/>
            <person name="Turnbaugh P.J."/>
            <person name="Mahowald M."/>
            <person name="Liep D."/>
            <person name="Gordon J."/>
        </authorList>
    </citation>
    <scope>NUCLEOTIDE SEQUENCE [LARGE SCALE GENOMIC DNA]</scope>
    <source>
        <strain evidence="2 3">ATCC 29799</strain>
    </source>
</reference>
<name>A6P146_9FIRM</name>
<dbReference type="InterPro" id="IPR056670">
    <property type="entry name" value="DUF7768"/>
</dbReference>
<evidence type="ECO:0000313" key="3">
    <source>
        <dbReference type="Proteomes" id="UP000003639"/>
    </source>
</evidence>